<dbReference type="PIRSF" id="PIRSF006806">
    <property type="entry name" value="FTHF_cligase"/>
    <property type="match status" value="1"/>
</dbReference>
<organism evidence="4">
    <name type="scientific">human gut metagenome</name>
    <dbReference type="NCBI Taxonomy" id="408170"/>
    <lineage>
        <taxon>unclassified sequences</taxon>
        <taxon>metagenomes</taxon>
        <taxon>organismal metagenomes</taxon>
    </lineage>
</organism>
<sequence>MNVNEQKKQLRKALLQKRKLLCDSETAVKNAAITENLLSLEKVRTADIILPFVSTDGEVDTREFITQCLKAGKNVAVPRCIDGSNMEFCVIHTFDDLEKGMYGIDEPKKSCAVIDAAGAENSVLIVPALCFNAKGFRLGYGKRLL</sequence>
<dbReference type="GO" id="GO:0009396">
    <property type="term" value="P:folic acid-containing compound biosynthetic process"/>
    <property type="evidence" value="ECO:0007669"/>
    <property type="project" value="TreeGrafter"/>
</dbReference>
<dbReference type="InterPro" id="IPR037171">
    <property type="entry name" value="NagB/RpiA_transferase-like"/>
</dbReference>
<dbReference type="EMBL" id="AJWZ01005251">
    <property type="protein sequence ID" value="EKC63099.1"/>
    <property type="molecule type" value="Genomic_DNA"/>
</dbReference>
<accession>K1T6E5</accession>
<evidence type="ECO:0000256" key="2">
    <source>
        <dbReference type="ARBA" id="ARBA00022741"/>
    </source>
</evidence>
<dbReference type="AlphaFoldDB" id="K1T6E5"/>
<evidence type="ECO:0000256" key="3">
    <source>
        <dbReference type="ARBA" id="ARBA00022840"/>
    </source>
</evidence>
<dbReference type="GO" id="GO:0035999">
    <property type="term" value="P:tetrahydrofolate interconversion"/>
    <property type="evidence" value="ECO:0007669"/>
    <property type="project" value="TreeGrafter"/>
</dbReference>
<protein>
    <submittedName>
        <fullName evidence="4">5-formyltetrahydrofolate cyclo-ligase family protein</fullName>
    </submittedName>
</protein>
<keyword evidence="3" id="KW-0067">ATP-binding</keyword>
<dbReference type="Gene3D" id="3.40.50.10420">
    <property type="entry name" value="NagB/RpiA/CoA transferase-like"/>
    <property type="match status" value="1"/>
</dbReference>
<comment type="caution">
    <text evidence="4">The sequence shown here is derived from an EMBL/GenBank/DDBJ whole genome shotgun (WGS) entry which is preliminary data.</text>
</comment>
<dbReference type="Pfam" id="PF01812">
    <property type="entry name" value="5-FTHF_cyc-lig"/>
    <property type="match status" value="1"/>
</dbReference>
<evidence type="ECO:0000256" key="1">
    <source>
        <dbReference type="ARBA" id="ARBA00010638"/>
    </source>
</evidence>
<keyword evidence="4" id="KW-0436">Ligase</keyword>
<dbReference type="PANTHER" id="PTHR23407:SF1">
    <property type="entry name" value="5-FORMYLTETRAHYDROFOLATE CYCLO-LIGASE"/>
    <property type="match status" value="1"/>
</dbReference>
<dbReference type="GO" id="GO:0030272">
    <property type="term" value="F:5-formyltetrahydrofolate cyclo-ligase activity"/>
    <property type="evidence" value="ECO:0007669"/>
    <property type="project" value="TreeGrafter"/>
</dbReference>
<keyword evidence="2" id="KW-0547">Nucleotide-binding</keyword>
<dbReference type="PANTHER" id="PTHR23407">
    <property type="entry name" value="ATPASE INHIBITOR/5-FORMYLTETRAHYDROFOLATE CYCLO-LIGASE"/>
    <property type="match status" value="1"/>
</dbReference>
<proteinExistence type="inferred from homology"/>
<dbReference type="GO" id="GO:0005524">
    <property type="term" value="F:ATP binding"/>
    <property type="evidence" value="ECO:0007669"/>
    <property type="project" value="UniProtKB-KW"/>
</dbReference>
<comment type="similarity">
    <text evidence="1">Belongs to the 5-formyltetrahydrofolate cyclo-ligase family.</text>
</comment>
<evidence type="ECO:0000313" key="4">
    <source>
        <dbReference type="EMBL" id="EKC63099.1"/>
    </source>
</evidence>
<dbReference type="NCBIfam" id="TIGR02727">
    <property type="entry name" value="MTHFS_bact"/>
    <property type="match status" value="1"/>
</dbReference>
<dbReference type="SUPFAM" id="SSF100950">
    <property type="entry name" value="NagB/RpiA/CoA transferase-like"/>
    <property type="match status" value="1"/>
</dbReference>
<dbReference type="InterPro" id="IPR002698">
    <property type="entry name" value="FTHF_cligase"/>
</dbReference>
<name>K1T6E5_9ZZZZ</name>
<dbReference type="InterPro" id="IPR024185">
    <property type="entry name" value="FTHF_cligase-like_sf"/>
</dbReference>
<reference evidence="4" key="1">
    <citation type="journal article" date="2013" name="Environ. Microbiol.">
        <title>Microbiota from the distal guts of lean and obese adolescents exhibit partial functional redundancy besides clear differences in community structure.</title>
        <authorList>
            <person name="Ferrer M."/>
            <person name="Ruiz A."/>
            <person name="Lanza F."/>
            <person name="Haange S.B."/>
            <person name="Oberbach A."/>
            <person name="Till H."/>
            <person name="Bargiela R."/>
            <person name="Campoy C."/>
            <person name="Segura M.T."/>
            <person name="Richter M."/>
            <person name="von Bergen M."/>
            <person name="Seifert J."/>
            <person name="Suarez A."/>
        </authorList>
    </citation>
    <scope>NUCLEOTIDE SEQUENCE</scope>
</reference>
<gene>
    <name evidence="4" type="ORF">OBE_07635</name>
</gene>
<feature type="non-terminal residue" evidence="4">
    <location>
        <position position="145"/>
    </location>
</feature>